<feature type="transmembrane region" description="Helical" evidence="6">
    <location>
        <begin position="66"/>
        <end position="87"/>
    </location>
</feature>
<dbReference type="InterPro" id="IPR022324">
    <property type="entry name" value="Bacilysin_exporter_BacE_put"/>
</dbReference>
<dbReference type="Gene3D" id="1.20.1250.20">
    <property type="entry name" value="MFS general substrate transporter like domains"/>
    <property type="match status" value="1"/>
</dbReference>
<accession>A0A398CJ76</accession>
<evidence type="ECO:0000256" key="4">
    <source>
        <dbReference type="ARBA" id="ARBA00022989"/>
    </source>
</evidence>
<feature type="transmembrane region" description="Helical" evidence="6">
    <location>
        <begin position="310"/>
        <end position="332"/>
    </location>
</feature>
<organism evidence="7 8">
    <name type="scientific">Cohnella faecalis</name>
    <dbReference type="NCBI Taxonomy" id="2315694"/>
    <lineage>
        <taxon>Bacteria</taxon>
        <taxon>Bacillati</taxon>
        <taxon>Bacillota</taxon>
        <taxon>Bacilli</taxon>
        <taxon>Bacillales</taxon>
        <taxon>Paenibacillaceae</taxon>
        <taxon>Cohnella</taxon>
    </lineage>
</organism>
<keyword evidence="4 6" id="KW-1133">Transmembrane helix</keyword>
<dbReference type="PRINTS" id="PR01988">
    <property type="entry name" value="EXPORTERBACE"/>
</dbReference>
<feature type="transmembrane region" description="Helical" evidence="6">
    <location>
        <begin position="127"/>
        <end position="150"/>
    </location>
</feature>
<feature type="transmembrane region" description="Helical" evidence="6">
    <location>
        <begin position="34"/>
        <end position="60"/>
    </location>
</feature>
<dbReference type="PANTHER" id="PTHR23513">
    <property type="entry name" value="INTEGRAL MEMBRANE EFFLUX PROTEIN-RELATED"/>
    <property type="match status" value="1"/>
</dbReference>
<evidence type="ECO:0000256" key="5">
    <source>
        <dbReference type="ARBA" id="ARBA00023136"/>
    </source>
</evidence>
<reference evidence="7 8" key="1">
    <citation type="submission" date="2018-09" db="EMBL/GenBank/DDBJ databases">
        <title>Cohnella cavernae sp. nov., isolated from a karst cave.</title>
        <authorList>
            <person name="Zhu H."/>
        </authorList>
    </citation>
    <scope>NUCLEOTIDE SEQUENCE [LARGE SCALE GENOMIC DNA]</scope>
    <source>
        <strain evidence="7 8">K2E09-144</strain>
    </source>
</reference>
<comment type="caution">
    <text evidence="7">The sequence shown here is derived from an EMBL/GenBank/DDBJ whole genome shotgun (WGS) entry which is preliminary data.</text>
</comment>
<keyword evidence="2" id="KW-1003">Cell membrane</keyword>
<evidence type="ECO:0000313" key="7">
    <source>
        <dbReference type="EMBL" id="RIE02370.1"/>
    </source>
</evidence>
<keyword evidence="8" id="KW-1185">Reference proteome</keyword>
<dbReference type="InterPro" id="IPR036259">
    <property type="entry name" value="MFS_trans_sf"/>
</dbReference>
<dbReference type="CDD" id="cd06173">
    <property type="entry name" value="MFS_MefA_like"/>
    <property type="match status" value="1"/>
</dbReference>
<evidence type="ECO:0000256" key="3">
    <source>
        <dbReference type="ARBA" id="ARBA00022692"/>
    </source>
</evidence>
<proteinExistence type="predicted"/>
<feature type="transmembrane region" description="Helical" evidence="6">
    <location>
        <begin position="199"/>
        <end position="217"/>
    </location>
</feature>
<gene>
    <name evidence="7" type="ORF">D3H35_16785</name>
</gene>
<name>A0A398CJ76_9BACL</name>
<evidence type="ECO:0000256" key="2">
    <source>
        <dbReference type="ARBA" id="ARBA00022475"/>
    </source>
</evidence>
<evidence type="ECO:0000256" key="1">
    <source>
        <dbReference type="ARBA" id="ARBA00004651"/>
    </source>
</evidence>
<dbReference type="RefSeq" id="WP_119150409.1">
    <property type="nucleotide sequence ID" value="NZ_JBHSOV010000028.1"/>
</dbReference>
<keyword evidence="5 6" id="KW-0472">Membrane</keyword>
<feature type="transmembrane region" description="Helical" evidence="6">
    <location>
        <begin position="247"/>
        <end position="269"/>
    </location>
</feature>
<feature type="transmembrane region" description="Helical" evidence="6">
    <location>
        <begin position="171"/>
        <end position="193"/>
    </location>
</feature>
<keyword evidence="3 6" id="KW-0812">Transmembrane</keyword>
<feature type="transmembrane region" description="Helical" evidence="6">
    <location>
        <begin position="338"/>
        <end position="357"/>
    </location>
</feature>
<dbReference type="PANTHER" id="PTHR23513:SF6">
    <property type="entry name" value="MAJOR FACILITATOR SUPERFAMILY ASSOCIATED DOMAIN-CONTAINING PROTEIN"/>
    <property type="match status" value="1"/>
</dbReference>
<evidence type="ECO:0000313" key="8">
    <source>
        <dbReference type="Proteomes" id="UP000266340"/>
    </source>
</evidence>
<evidence type="ECO:0000256" key="6">
    <source>
        <dbReference type="SAM" id="Phobius"/>
    </source>
</evidence>
<dbReference type="GO" id="GO:0022857">
    <property type="term" value="F:transmembrane transporter activity"/>
    <property type="evidence" value="ECO:0007669"/>
    <property type="project" value="InterPro"/>
</dbReference>
<sequence>MEFSRSLESDSSIETASISSGLDANRPVWKNNPFLFILSGNFISVFGDCFSGVALSLWVLQTTGSAKQMAAVLICHTAISVLFGSVAGTVADRIDRRKLMLAADLFRGSIACTLAFSLFYLDSSFGVMIVLVALSAFSSLFQAPAFHASIGQLVGKERIGQATSAVYLMDNVARISGLALAGVAIASFGGFWAMIFNSATFFMSAVCVVAAGAFPSFSRERREKSTFLKDLVGGFSYIRRDRLTRSIVILNPLLILFVMSSLMLIQVIAVKEWKAGPVAFGLLEMCIPLGYMIGAGLIMAFGSKLGHRGWWIFSGLLTLGPVFYLISIVPYAHTALPFILLCGMLFAFCTMMIQIILRSEVQTDMQGRIYGTLGAITGVAPSLGLVASSALADHVGAKFMLGAQGVTLFLIALVAVTFLKTIRTYN</sequence>
<dbReference type="OrthoDB" id="9775268at2"/>
<feature type="transmembrane region" description="Helical" evidence="6">
    <location>
        <begin position="399"/>
        <end position="419"/>
    </location>
</feature>
<dbReference type="Pfam" id="PF07690">
    <property type="entry name" value="MFS_1"/>
    <property type="match status" value="1"/>
</dbReference>
<dbReference type="InterPro" id="IPR011701">
    <property type="entry name" value="MFS"/>
</dbReference>
<feature type="transmembrane region" description="Helical" evidence="6">
    <location>
        <begin position="275"/>
        <end position="298"/>
    </location>
</feature>
<protein>
    <submittedName>
        <fullName evidence="7">MFS transporter</fullName>
    </submittedName>
</protein>
<feature type="transmembrane region" description="Helical" evidence="6">
    <location>
        <begin position="369"/>
        <end position="387"/>
    </location>
</feature>
<dbReference type="GO" id="GO:0005886">
    <property type="term" value="C:plasma membrane"/>
    <property type="evidence" value="ECO:0007669"/>
    <property type="project" value="UniProtKB-SubCell"/>
</dbReference>
<comment type="subcellular location">
    <subcellularLocation>
        <location evidence="1">Cell membrane</location>
        <topology evidence="1">Multi-pass membrane protein</topology>
    </subcellularLocation>
</comment>
<dbReference type="Proteomes" id="UP000266340">
    <property type="component" value="Unassembled WGS sequence"/>
</dbReference>
<dbReference type="EMBL" id="QXJM01000039">
    <property type="protein sequence ID" value="RIE02370.1"/>
    <property type="molecule type" value="Genomic_DNA"/>
</dbReference>
<dbReference type="SUPFAM" id="SSF103473">
    <property type="entry name" value="MFS general substrate transporter"/>
    <property type="match status" value="1"/>
</dbReference>
<dbReference type="AlphaFoldDB" id="A0A398CJ76"/>